<keyword evidence="2" id="KW-0732">Signal</keyword>
<feature type="chain" id="PRO_5028011932" evidence="2">
    <location>
        <begin position="25"/>
        <end position="495"/>
    </location>
</feature>
<proteinExistence type="predicted"/>
<feature type="signal peptide" evidence="2">
    <location>
        <begin position="1"/>
        <end position="24"/>
    </location>
</feature>
<evidence type="ECO:0000313" key="4">
    <source>
        <dbReference type="Proteomes" id="UP000515135"/>
    </source>
</evidence>
<feature type="region of interest" description="Disordered" evidence="1">
    <location>
        <begin position="54"/>
        <end position="101"/>
    </location>
</feature>
<dbReference type="InterPro" id="IPR016187">
    <property type="entry name" value="CTDL_fold"/>
</dbReference>
<organism evidence="4 5">
    <name type="scientific">Branchiostoma belcheri</name>
    <name type="common">Amphioxus</name>
    <dbReference type="NCBI Taxonomy" id="7741"/>
    <lineage>
        <taxon>Eukaryota</taxon>
        <taxon>Metazoa</taxon>
        <taxon>Chordata</taxon>
        <taxon>Cephalochordata</taxon>
        <taxon>Leptocardii</taxon>
        <taxon>Amphioxiformes</taxon>
        <taxon>Branchiostomatidae</taxon>
        <taxon>Branchiostoma</taxon>
    </lineage>
</organism>
<evidence type="ECO:0000259" key="3">
    <source>
        <dbReference type="PROSITE" id="PS50041"/>
    </source>
</evidence>
<feature type="compositionally biased region" description="Low complexity" evidence="1">
    <location>
        <begin position="69"/>
        <end position="90"/>
    </location>
</feature>
<keyword evidence="4" id="KW-1185">Reference proteome</keyword>
<dbReference type="Pfam" id="PF00059">
    <property type="entry name" value="Lectin_C"/>
    <property type="match status" value="1"/>
</dbReference>
<name>A0A6P4YV67_BRABE</name>
<dbReference type="Proteomes" id="UP000515135">
    <property type="component" value="Unplaced"/>
</dbReference>
<feature type="compositionally biased region" description="Polar residues" evidence="1">
    <location>
        <begin position="58"/>
        <end position="68"/>
    </location>
</feature>
<dbReference type="InterPro" id="IPR050801">
    <property type="entry name" value="Ca-Dep_Lectins_ImmuneDev"/>
</dbReference>
<accession>A0A6P4YV67</accession>
<evidence type="ECO:0000256" key="1">
    <source>
        <dbReference type="SAM" id="MobiDB-lite"/>
    </source>
</evidence>
<feature type="domain" description="C-type lectin" evidence="3">
    <location>
        <begin position="163"/>
        <end position="316"/>
    </location>
</feature>
<dbReference type="GeneID" id="109476695"/>
<dbReference type="PROSITE" id="PS50041">
    <property type="entry name" value="C_TYPE_LECTIN_2"/>
    <property type="match status" value="1"/>
</dbReference>
<dbReference type="SMART" id="SM00034">
    <property type="entry name" value="CLECT"/>
    <property type="match status" value="1"/>
</dbReference>
<dbReference type="SUPFAM" id="SSF56436">
    <property type="entry name" value="C-type lectin-like"/>
    <property type="match status" value="1"/>
</dbReference>
<gene>
    <name evidence="5" type="primary">LOC109476695</name>
</gene>
<dbReference type="InterPro" id="IPR016186">
    <property type="entry name" value="C-type_lectin-like/link_sf"/>
</dbReference>
<dbReference type="InterPro" id="IPR001304">
    <property type="entry name" value="C-type_lectin-like"/>
</dbReference>
<sequence>MLRPVSPSFVLIFLLLPGWRLCEGEHYSGFGWKFPTTQNPTKGNTDPWREFHFDLDPTPSNNNDLPSQGGNLTTTKNNNNNNLQSGLPTNDESTTAKNDYKTSEGDLQWKFRAKRDFDAIMENMAQVDMSLFEQNIDKMRVLLNNVTNTTAVADTMLAPYWPFGAKMYKTLVDVVPQTYDEAKAACEAEGAVLPTPKDQTELSRLTRNLFPWLLQDSAWLGLRRNATAGEHHWVWGDGEPLGGWQRWGVGVDCYRDFLQPQVEWLPSISLRQRNEFPRPAVQPPMCPTERLNCAHMGAGGTWTKATCDNKAKGICERPVPGCESVRPREVFRVVTNSRMSVYSKWEEVASSNWAQWNVKEVIVELFKNHSSVVKLVFDGKGTDHLNWFSSETLLVAPWTDLNHPTFFSIKGGEKDARRFFIHQDYLGCSFDRGWLAVLESQNPPCAWERPHGYTDHNLPIILYSKSPGKVNWARDPQDVGVADTMTVSIVECLKM</sequence>
<dbReference type="AlphaFoldDB" id="A0A6P4YV67"/>
<dbReference type="OrthoDB" id="6077660at2759"/>
<dbReference type="RefSeq" id="XP_019633260.1">
    <property type="nucleotide sequence ID" value="XM_019777701.1"/>
</dbReference>
<evidence type="ECO:0000313" key="5">
    <source>
        <dbReference type="RefSeq" id="XP_019633260.1"/>
    </source>
</evidence>
<dbReference type="CDD" id="cd00037">
    <property type="entry name" value="CLECT"/>
    <property type="match status" value="1"/>
</dbReference>
<dbReference type="PANTHER" id="PTHR22801">
    <property type="entry name" value="LITHOSTATHINE"/>
    <property type="match status" value="1"/>
</dbReference>
<dbReference type="Gene3D" id="3.10.100.10">
    <property type="entry name" value="Mannose-Binding Protein A, subunit A"/>
    <property type="match status" value="1"/>
</dbReference>
<evidence type="ECO:0000256" key="2">
    <source>
        <dbReference type="SAM" id="SignalP"/>
    </source>
</evidence>
<protein>
    <submittedName>
        <fullName evidence="5">Uncharacterized protein LOC109476695</fullName>
    </submittedName>
</protein>
<reference evidence="5" key="1">
    <citation type="submission" date="2025-08" db="UniProtKB">
        <authorList>
            <consortium name="RefSeq"/>
        </authorList>
    </citation>
    <scope>IDENTIFICATION</scope>
    <source>
        <tissue evidence="5">Gonad</tissue>
    </source>
</reference>
<dbReference type="KEGG" id="bbel:109476695"/>
<dbReference type="PANTHER" id="PTHR22801:SF63">
    <property type="entry name" value="C-TYPE LECTIN DOMAIN-CONTAINING PROTEIN"/>
    <property type="match status" value="1"/>
</dbReference>